<evidence type="ECO:0000256" key="2">
    <source>
        <dbReference type="SAM" id="SignalP"/>
    </source>
</evidence>
<evidence type="ECO:0000313" key="4">
    <source>
        <dbReference type="Proteomes" id="UP001515480"/>
    </source>
</evidence>
<evidence type="ECO:0000256" key="1">
    <source>
        <dbReference type="SAM" id="MobiDB-lite"/>
    </source>
</evidence>
<gene>
    <name evidence="3" type="ORF">AB1Y20_002327</name>
</gene>
<feature type="compositionally biased region" description="Pro residues" evidence="1">
    <location>
        <begin position="306"/>
        <end position="341"/>
    </location>
</feature>
<comment type="caution">
    <text evidence="3">The sequence shown here is derived from an EMBL/GenBank/DDBJ whole genome shotgun (WGS) entry which is preliminary data.</text>
</comment>
<dbReference type="EMBL" id="JBGBPQ010000011">
    <property type="protein sequence ID" value="KAL1515711.1"/>
    <property type="molecule type" value="Genomic_DNA"/>
</dbReference>
<evidence type="ECO:0000313" key="3">
    <source>
        <dbReference type="EMBL" id="KAL1515711.1"/>
    </source>
</evidence>
<proteinExistence type="predicted"/>
<organism evidence="3 4">
    <name type="scientific">Prymnesium parvum</name>
    <name type="common">Toxic golden alga</name>
    <dbReference type="NCBI Taxonomy" id="97485"/>
    <lineage>
        <taxon>Eukaryota</taxon>
        <taxon>Haptista</taxon>
        <taxon>Haptophyta</taxon>
        <taxon>Prymnesiophyceae</taxon>
        <taxon>Prymnesiales</taxon>
        <taxon>Prymnesiaceae</taxon>
        <taxon>Prymnesium</taxon>
    </lineage>
</organism>
<keyword evidence="4" id="KW-1185">Reference proteome</keyword>
<dbReference type="Proteomes" id="UP001515480">
    <property type="component" value="Unassembled WGS sequence"/>
</dbReference>
<keyword evidence="2" id="KW-0732">Signal</keyword>
<feature type="signal peptide" evidence="2">
    <location>
        <begin position="1"/>
        <end position="18"/>
    </location>
</feature>
<feature type="compositionally biased region" description="Acidic residues" evidence="1">
    <location>
        <begin position="615"/>
        <end position="626"/>
    </location>
</feature>
<name>A0AB34J921_PRYPA</name>
<dbReference type="AlphaFoldDB" id="A0AB34J921"/>
<feature type="chain" id="PRO_5044279137" evidence="2">
    <location>
        <begin position="19"/>
        <end position="626"/>
    </location>
</feature>
<reference evidence="3 4" key="1">
    <citation type="journal article" date="2024" name="Science">
        <title>Giant polyketide synthase enzymes in the biosynthesis of giant marine polyether toxins.</title>
        <authorList>
            <person name="Fallon T.R."/>
            <person name="Shende V.V."/>
            <person name="Wierzbicki I.H."/>
            <person name="Pendleton A.L."/>
            <person name="Watervoot N.F."/>
            <person name="Auber R.P."/>
            <person name="Gonzalez D.J."/>
            <person name="Wisecaver J.H."/>
            <person name="Moore B.S."/>
        </authorList>
    </citation>
    <scope>NUCLEOTIDE SEQUENCE [LARGE SCALE GENOMIC DNA]</scope>
    <source>
        <strain evidence="3 4">12B1</strain>
    </source>
</reference>
<accession>A0AB34J921</accession>
<feature type="region of interest" description="Disordered" evidence="1">
    <location>
        <begin position="592"/>
        <end position="626"/>
    </location>
</feature>
<feature type="region of interest" description="Disordered" evidence="1">
    <location>
        <begin position="306"/>
        <end position="345"/>
    </location>
</feature>
<sequence length="626" mass="65961">MLRPVLLLVVFIANGALAQRGCAGGGTAIEVDFSSNTNANIGFQYVQPGGTVVNPTPTSGTYTVTAANSLFQGQGGYLRLRRAGTGVNNNGQQFDILINKSQLVTNYGTTTNGLYTTTLNYITLTSQSQAVMTQAGFMCLGISVPPSTCGAGSTMNTASANCFNGATQTVTNIVGAEFIFSAVYPDTFTPLPELNRDLYVTFFDVDSDTFTGGTRVYEFVSVPAATDEFIDPGALTSLTTATFAGNNALVSYAFSTTTGNVPTNFSANPRDTIPTISKPAVVAFRLGNSIENVPAPSVFKVYLAPPPSPPPPSPTPPPSPPPPLPRAPPGPSAPPPSPDAPPVQAGIILDPHLSFAHGGKADFKGVHNSWYNFLSAKNVSLNLFFVHADFNNAHRVVHGSHMQQLALKVRTSTTGRLLTLEFAASAAPPHKAVLRDASTGQVVKTITHGAPTFTLENLVLSIREKRFGLIGSHGSVLTINTGKWLIEAVSKEFPNPTKNPNKALLDVQINALYDADHDVVAPHGLIGQSWDGDDKGVGGKQDDYHGTDVTTSAMAEGAIEGVASDYEMSSPFDTNFKFSRFDATAARPRDVSALTGTKIDARKGHGAGAAPDLSDVSEEDERAQLS</sequence>
<protein>
    <submittedName>
        <fullName evidence="3">Uncharacterized protein</fullName>
    </submittedName>
</protein>